<evidence type="ECO:0000256" key="8">
    <source>
        <dbReference type="ARBA" id="ARBA00048741"/>
    </source>
</evidence>
<evidence type="ECO:0000256" key="6">
    <source>
        <dbReference type="ARBA" id="ARBA00022888"/>
    </source>
</evidence>
<feature type="binding site" evidence="9">
    <location>
        <position position="80"/>
    </location>
    <ligand>
        <name>L-glutamine</name>
        <dbReference type="ChEBI" id="CHEBI:58359"/>
    </ligand>
</feature>
<dbReference type="EC" id="6.3.5.4" evidence="3"/>
<dbReference type="InterPro" id="IPR017932">
    <property type="entry name" value="GATase_2_dom"/>
</dbReference>
<comment type="similarity">
    <text evidence="2">Belongs to the asparagine synthetase family.</text>
</comment>
<dbReference type="GO" id="GO:0004066">
    <property type="term" value="F:asparagine synthase (glutamine-hydrolyzing) activity"/>
    <property type="evidence" value="ECO:0007669"/>
    <property type="project" value="UniProtKB-EC"/>
</dbReference>
<dbReference type="GO" id="GO:0005829">
    <property type="term" value="C:cytosol"/>
    <property type="evidence" value="ECO:0007669"/>
    <property type="project" value="TreeGrafter"/>
</dbReference>
<dbReference type="SUPFAM" id="SSF56235">
    <property type="entry name" value="N-terminal nucleophile aminohydrolases (Ntn hydrolases)"/>
    <property type="match status" value="1"/>
</dbReference>
<dbReference type="Gene3D" id="3.40.50.620">
    <property type="entry name" value="HUPs"/>
    <property type="match status" value="1"/>
</dbReference>
<comment type="catalytic activity">
    <reaction evidence="8">
        <text>L-aspartate + L-glutamine + ATP + H2O = L-asparagine + L-glutamate + AMP + diphosphate + H(+)</text>
        <dbReference type="Rhea" id="RHEA:12228"/>
        <dbReference type="ChEBI" id="CHEBI:15377"/>
        <dbReference type="ChEBI" id="CHEBI:15378"/>
        <dbReference type="ChEBI" id="CHEBI:29985"/>
        <dbReference type="ChEBI" id="CHEBI:29991"/>
        <dbReference type="ChEBI" id="CHEBI:30616"/>
        <dbReference type="ChEBI" id="CHEBI:33019"/>
        <dbReference type="ChEBI" id="CHEBI:58048"/>
        <dbReference type="ChEBI" id="CHEBI:58359"/>
        <dbReference type="ChEBI" id="CHEBI:456215"/>
        <dbReference type="EC" id="6.3.5.4"/>
    </reaction>
</comment>
<dbReference type="GO" id="GO:0006529">
    <property type="term" value="P:asparagine biosynthetic process"/>
    <property type="evidence" value="ECO:0007669"/>
    <property type="project" value="UniProtKB-KW"/>
</dbReference>
<evidence type="ECO:0000256" key="1">
    <source>
        <dbReference type="ARBA" id="ARBA00005187"/>
    </source>
</evidence>
<dbReference type="InterPro" id="IPR029055">
    <property type="entry name" value="Ntn_hydrolases_N"/>
</dbReference>
<proteinExistence type="inferred from homology"/>
<evidence type="ECO:0000313" key="12">
    <source>
        <dbReference type="EMBL" id="MBB4965596.1"/>
    </source>
</evidence>
<dbReference type="Pfam" id="PF13537">
    <property type="entry name" value="GATase_7"/>
    <property type="match status" value="1"/>
</dbReference>
<keyword evidence="4 9" id="KW-0547">Nucleotide-binding</keyword>
<keyword evidence="13" id="KW-1185">Reference proteome</keyword>
<feature type="domain" description="Glutamine amidotransferase type-2" evidence="11">
    <location>
        <begin position="1"/>
        <end position="192"/>
    </location>
</feature>
<evidence type="ECO:0000256" key="10">
    <source>
        <dbReference type="PIRSR" id="PIRSR001589-3"/>
    </source>
</evidence>
<evidence type="ECO:0000256" key="7">
    <source>
        <dbReference type="ARBA" id="ARBA00022962"/>
    </source>
</evidence>
<dbReference type="InterPro" id="IPR014729">
    <property type="entry name" value="Rossmann-like_a/b/a_fold"/>
</dbReference>
<dbReference type="PANTHER" id="PTHR43284:SF1">
    <property type="entry name" value="ASPARAGINE SYNTHETASE"/>
    <property type="match status" value="1"/>
</dbReference>
<reference evidence="12 13" key="1">
    <citation type="submission" date="2020-08" db="EMBL/GenBank/DDBJ databases">
        <title>Sequencing the genomes of 1000 actinobacteria strains.</title>
        <authorList>
            <person name="Klenk H.-P."/>
        </authorList>
    </citation>
    <scope>NUCLEOTIDE SEQUENCE [LARGE SCALE GENOMIC DNA]</scope>
    <source>
        <strain evidence="12 13">DSM 45084</strain>
    </source>
</reference>
<evidence type="ECO:0000256" key="2">
    <source>
        <dbReference type="ARBA" id="ARBA00005752"/>
    </source>
</evidence>
<protein>
    <recommendedName>
        <fullName evidence="3">asparagine synthase (glutamine-hydrolyzing)</fullName>
        <ecNumber evidence="3">6.3.5.4</ecNumber>
    </recommendedName>
</protein>
<dbReference type="Proteomes" id="UP000542674">
    <property type="component" value="Unassembled WGS sequence"/>
</dbReference>
<keyword evidence="6" id="KW-0028">Amino-acid biosynthesis</keyword>
<accession>A0A7W7WVZ7</accession>
<dbReference type="InterPro" id="IPR033738">
    <property type="entry name" value="AsnB_N"/>
</dbReference>
<dbReference type="NCBIfam" id="TIGR01536">
    <property type="entry name" value="asn_synth_AEB"/>
    <property type="match status" value="1"/>
</dbReference>
<feature type="binding site" evidence="9">
    <location>
        <position position="239"/>
    </location>
    <ligand>
        <name>ATP</name>
        <dbReference type="ChEBI" id="CHEBI:30616"/>
    </ligand>
</feature>
<dbReference type="InterPro" id="IPR006426">
    <property type="entry name" value="Asn_synth_AEB"/>
</dbReference>
<feature type="site" description="Important for beta-aspartyl-AMP intermediate formation" evidence="10">
    <location>
        <position position="358"/>
    </location>
</feature>
<dbReference type="SUPFAM" id="SSF52402">
    <property type="entry name" value="Adenine nucleotide alpha hydrolases-like"/>
    <property type="match status" value="1"/>
</dbReference>
<gene>
    <name evidence="12" type="ORF">F4559_002955</name>
</gene>
<sequence>MTTTLAPRGPDAAGFWLDRHVGLGHRRLAIIDVRRGTQPMIAGPESGPHAVLSYSGEVYNFQELRAELVRRGHVFRTRSDTEVVLEAYLEWGTDFVRRLDGMFAFALWDAREQRLLLVRDRLGIKPLYYAPLGSGVLFGSEPKAVLAHPEFTAELDDEGLADLLALSGTPGRTPLRGLAELPPGHVLTVDRRGTRTHRYWGLESRPHEDDIPTTVRTVRELLEDIVRRQLVTDVPLCTLLSGGLDSSALTAIAAAILGGRGEGPVRSFSVDFVGSQEDFRGSEFRPDRDNPYATMVAEHIGTEHRTIELPAEALTTDGARRAVLDAHDLPLTFGDVDTSLHRLFTRIRDHSTVALSGESADEVFGGYVWFHDPKVVATEDFPWLSRMRFVPEDMLDRDFRERTRFAQLRADAYRQAVAEVDHLPGDDHHERRMREIGHLHLTRWLPVLLDRKDRLSMAAGLEVRVPFCDHRLIEYVHNIPWKIKAYDGREKSVLRGAVADLLPPAVLDRRKSPYPTTGDQRYERDLRARTAKLLQDDRSPALDFVDAGRLRELLDRPFGHFDSQLSRNPMETALMLDDWLRTYGLA</sequence>
<feature type="binding site" evidence="9">
    <location>
        <position position="270"/>
    </location>
    <ligand>
        <name>ATP</name>
        <dbReference type="ChEBI" id="CHEBI:30616"/>
    </ligand>
</feature>
<dbReference type="PANTHER" id="PTHR43284">
    <property type="entry name" value="ASPARAGINE SYNTHETASE (GLUTAMINE-HYDROLYZING)"/>
    <property type="match status" value="1"/>
</dbReference>
<dbReference type="PROSITE" id="PS51278">
    <property type="entry name" value="GATASE_TYPE_2"/>
    <property type="match status" value="1"/>
</dbReference>
<keyword evidence="12" id="KW-0436">Ligase</keyword>
<comment type="pathway">
    <text evidence="1">Amino-acid biosynthesis; L-asparagine biosynthesis; L-asparagine from L-aspartate (L-Gln route): step 1/1.</text>
</comment>
<evidence type="ECO:0000256" key="3">
    <source>
        <dbReference type="ARBA" id="ARBA00012737"/>
    </source>
</evidence>
<dbReference type="CDD" id="cd01991">
    <property type="entry name" value="Asn_synthase_B_C"/>
    <property type="match status" value="1"/>
</dbReference>
<organism evidence="12 13">
    <name type="scientific">Saccharothrix violaceirubra</name>
    <dbReference type="NCBI Taxonomy" id="413306"/>
    <lineage>
        <taxon>Bacteria</taxon>
        <taxon>Bacillati</taxon>
        <taxon>Actinomycetota</taxon>
        <taxon>Actinomycetes</taxon>
        <taxon>Pseudonocardiales</taxon>
        <taxon>Pseudonocardiaceae</taxon>
        <taxon>Saccharothrix</taxon>
    </lineage>
</organism>
<dbReference type="PIRSF" id="PIRSF001589">
    <property type="entry name" value="Asn_synthetase_glu-h"/>
    <property type="match status" value="1"/>
</dbReference>
<dbReference type="AlphaFoldDB" id="A0A7W7WVZ7"/>
<dbReference type="GO" id="GO:0005524">
    <property type="term" value="F:ATP binding"/>
    <property type="evidence" value="ECO:0007669"/>
    <property type="project" value="UniProtKB-KW"/>
</dbReference>
<evidence type="ECO:0000259" key="11">
    <source>
        <dbReference type="PROSITE" id="PS51278"/>
    </source>
</evidence>
<evidence type="ECO:0000256" key="5">
    <source>
        <dbReference type="ARBA" id="ARBA00022840"/>
    </source>
</evidence>
<dbReference type="EMBL" id="JACHJS010000001">
    <property type="protein sequence ID" value="MBB4965596.1"/>
    <property type="molecule type" value="Genomic_DNA"/>
</dbReference>
<keyword evidence="7" id="KW-0315">Glutamine amidotransferase</keyword>
<comment type="caution">
    <text evidence="12">The sequence shown here is derived from an EMBL/GenBank/DDBJ whole genome shotgun (WGS) entry which is preliminary data.</text>
</comment>
<name>A0A7W7WVZ7_9PSEU</name>
<keyword evidence="6" id="KW-0061">Asparagine biosynthesis</keyword>
<dbReference type="Gene3D" id="3.60.20.10">
    <property type="entry name" value="Glutamine Phosphoribosylpyrophosphate, subunit 1, domain 1"/>
    <property type="match status" value="1"/>
</dbReference>
<dbReference type="InterPro" id="IPR051786">
    <property type="entry name" value="ASN_synthetase/amidase"/>
</dbReference>
<dbReference type="Pfam" id="PF00733">
    <property type="entry name" value="Asn_synthase"/>
    <property type="match status" value="1"/>
</dbReference>
<keyword evidence="5 9" id="KW-0067">ATP-binding</keyword>
<evidence type="ECO:0000256" key="9">
    <source>
        <dbReference type="PIRSR" id="PIRSR001589-2"/>
    </source>
</evidence>
<evidence type="ECO:0000313" key="13">
    <source>
        <dbReference type="Proteomes" id="UP000542674"/>
    </source>
</evidence>
<dbReference type="CDD" id="cd00712">
    <property type="entry name" value="AsnB"/>
    <property type="match status" value="1"/>
</dbReference>
<evidence type="ECO:0000256" key="4">
    <source>
        <dbReference type="ARBA" id="ARBA00022741"/>
    </source>
</evidence>
<dbReference type="InterPro" id="IPR001962">
    <property type="entry name" value="Asn_synthase"/>
</dbReference>
<feature type="binding site" evidence="9">
    <location>
        <begin position="356"/>
        <end position="357"/>
    </location>
    <ligand>
        <name>ATP</name>
        <dbReference type="ChEBI" id="CHEBI:30616"/>
    </ligand>
</feature>